<dbReference type="InterPro" id="IPR011467">
    <property type="entry name" value="DUF1573"/>
</dbReference>
<gene>
    <name evidence="2" type="ORF">BacF7301_14980</name>
</gene>
<keyword evidence="1" id="KW-0732">Signal</keyword>
<dbReference type="Pfam" id="PF07610">
    <property type="entry name" value="DUF1573"/>
    <property type="match status" value="1"/>
</dbReference>
<dbReference type="AlphaFoldDB" id="A0A6H0KQR2"/>
<accession>A0A6H0KQR2</accession>
<evidence type="ECO:0000313" key="2">
    <source>
        <dbReference type="EMBL" id="QIU95371.1"/>
    </source>
</evidence>
<dbReference type="InterPro" id="IPR013783">
    <property type="entry name" value="Ig-like_fold"/>
</dbReference>
<feature type="chain" id="PRO_5026185434" evidence="1">
    <location>
        <begin position="22"/>
        <end position="270"/>
    </location>
</feature>
<dbReference type="PANTHER" id="PTHR37833">
    <property type="entry name" value="LIPOPROTEIN-RELATED"/>
    <property type="match status" value="1"/>
</dbReference>
<organism evidence="2 3">
    <name type="scientific">Bacteroides faecium</name>
    <dbReference type="NCBI Taxonomy" id="2715212"/>
    <lineage>
        <taxon>Bacteria</taxon>
        <taxon>Pseudomonadati</taxon>
        <taxon>Bacteroidota</taxon>
        <taxon>Bacteroidia</taxon>
        <taxon>Bacteroidales</taxon>
        <taxon>Bacteroidaceae</taxon>
        <taxon>Bacteroides</taxon>
    </lineage>
</organism>
<dbReference type="RefSeq" id="WP_167963992.1">
    <property type="nucleotide sequence ID" value="NZ_CP050831.1"/>
</dbReference>
<dbReference type="Proteomes" id="UP000501780">
    <property type="component" value="Chromosome"/>
</dbReference>
<name>A0A6H0KQR2_9BACE</name>
<dbReference type="EMBL" id="CP050831">
    <property type="protein sequence ID" value="QIU95371.1"/>
    <property type="molecule type" value="Genomic_DNA"/>
</dbReference>
<evidence type="ECO:0000256" key="1">
    <source>
        <dbReference type="SAM" id="SignalP"/>
    </source>
</evidence>
<keyword evidence="3" id="KW-1185">Reference proteome</keyword>
<dbReference type="Gene3D" id="2.60.40.10">
    <property type="entry name" value="Immunoglobulins"/>
    <property type="match status" value="1"/>
</dbReference>
<reference evidence="2 3" key="1">
    <citation type="submission" date="2020-03" db="EMBL/GenBank/DDBJ databases">
        <title>Genomic analysis of Bacteroides faecium CBA7301.</title>
        <authorList>
            <person name="Kim J."/>
            <person name="Roh S.W."/>
        </authorList>
    </citation>
    <scope>NUCLEOTIDE SEQUENCE [LARGE SCALE GENOMIC DNA]</scope>
    <source>
        <strain evidence="2 3">CBA7301</strain>
    </source>
</reference>
<evidence type="ECO:0000313" key="3">
    <source>
        <dbReference type="Proteomes" id="UP000501780"/>
    </source>
</evidence>
<dbReference type="PANTHER" id="PTHR37833:SF1">
    <property type="entry name" value="SIGNAL PEPTIDE PROTEIN"/>
    <property type="match status" value="1"/>
</dbReference>
<dbReference type="KEGG" id="bfc:BacF7301_14980"/>
<feature type="signal peptide" evidence="1">
    <location>
        <begin position="1"/>
        <end position="21"/>
    </location>
</feature>
<protein>
    <submittedName>
        <fullName evidence="2">DUF1573 domain-containing protein</fullName>
    </submittedName>
</protein>
<proteinExistence type="predicted"/>
<sequence length="270" mass="29687">MKNKPYTYYLLCMLWSFFPVAQLGAQGGGFHSAVADSLVNPSLLKEGGQVLHFDSLDIHIGKLYDSDAPRTYTFRFRNVSSSDVRITKVSTSCGCTAATVNSKTITPGAEGSVVLVYNPKNNIGTVKTYAFVYTTVSAKYPVVRLTLTGEVVCSDEWDYLPYAMGAVRMKRKQVVFSEVTSSIRPSERILCANTSKNPLKLSARMLPPYAGFHSEPNVIPPGQEGDLVITVDGHKLPEKAPDKLRFTFIVEGVDAPLSDRLVNVIINRIQ</sequence>